<evidence type="ECO:0000256" key="3">
    <source>
        <dbReference type="ARBA" id="ARBA00023125"/>
    </source>
</evidence>
<dbReference type="EMBL" id="JAVKPH010000051">
    <property type="protein sequence ID" value="MDR5655191.1"/>
    <property type="molecule type" value="Genomic_DNA"/>
</dbReference>
<dbReference type="PANTHER" id="PTHR30349:SF41">
    <property type="entry name" value="INTEGRASE_RECOMBINASE PROTEIN MJ0367-RELATED"/>
    <property type="match status" value="1"/>
</dbReference>
<evidence type="ECO:0000256" key="4">
    <source>
        <dbReference type="ARBA" id="ARBA00023172"/>
    </source>
</evidence>
<dbReference type="InterPro" id="IPR011010">
    <property type="entry name" value="DNA_brk_join_enz"/>
</dbReference>
<dbReference type="RefSeq" id="WP_310459299.1">
    <property type="nucleotide sequence ID" value="NZ_JAVKPH010000051.1"/>
</dbReference>
<dbReference type="Gene3D" id="1.10.150.130">
    <property type="match status" value="1"/>
</dbReference>
<dbReference type="Proteomes" id="UP001247754">
    <property type="component" value="Unassembled WGS sequence"/>
</dbReference>
<dbReference type="Pfam" id="PF00589">
    <property type="entry name" value="Phage_integrase"/>
    <property type="match status" value="1"/>
</dbReference>
<evidence type="ECO:0000259" key="5">
    <source>
        <dbReference type="PROSITE" id="PS51898"/>
    </source>
</evidence>
<sequence length="334" mass="37331">MRVSLLGLFRDYMAYSKTMGKHLDGGAKWEPPIRSLSAFLGHDDASRINQADLLKWRDALLAEGKSPKTVSDKYLAAVRAVVNWAVDNLRLSTNPMEKVRQKVPKKVKTRESGYTTSEAVRILKASLNYQPVEATNPSNQESAPVVAAKRWVPLLCAFTGARVTELTQLRKEDIREENGRWIVRITPEGGSVKSKEYRDVPLHQQVVDLGFLDFLRRADVGPLFHNGTDHERFLARAKATSGRISTWLRESELTPKNVQPSHGWRHRFKTIGRELGMSDRVLNAIQGHTSGSAADDYGDVTIAAKLRLIDALPSYDLGDSQSDEDDTQVTISKP</sequence>
<proteinExistence type="inferred from homology"/>
<evidence type="ECO:0000256" key="1">
    <source>
        <dbReference type="ARBA" id="ARBA00008857"/>
    </source>
</evidence>
<accession>A0ABU1FE89</accession>
<protein>
    <submittedName>
        <fullName evidence="6">Tyrosine-type recombinase/integrase</fullName>
    </submittedName>
</protein>
<dbReference type="InterPro" id="IPR050090">
    <property type="entry name" value="Tyrosine_recombinase_XerCD"/>
</dbReference>
<keyword evidence="4" id="KW-0233">DNA recombination</keyword>
<evidence type="ECO:0000313" key="7">
    <source>
        <dbReference type="Proteomes" id="UP001247754"/>
    </source>
</evidence>
<gene>
    <name evidence="6" type="ORF">RGD00_21515</name>
</gene>
<keyword evidence="3" id="KW-0238">DNA-binding</keyword>
<evidence type="ECO:0000256" key="2">
    <source>
        <dbReference type="ARBA" id="ARBA00022908"/>
    </source>
</evidence>
<organism evidence="6 7">
    <name type="scientific">Ruixingdingia sedimenti</name>
    <dbReference type="NCBI Taxonomy" id="3073604"/>
    <lineage>
        <taxon>Bacteria</taxon>
        <taxon>Pseudomonadati</taxon>
        <taxon>Pseudomonadota</taxon>
        <taxon>Alphaproteobacteria</taxon>
        <taxon>Rhodobacterales</taxon>
        <taxon>Paracoccaceae</taxon>
        <taxon>Ruixingdingia</taxon>
    </lineage>
</organism>
<dbReference type="PROSITE" id="PS51898">
    <property type="entry name" value="TYR_RECOMBINASE"/>
    <property type="match status" value="1"/>
</dbReference>
<feature type="domain" description="Tyr recombinase" evidence="5">
    <location>
        <begin position="109"/>
        <end position="310"/>
    </location>
</feature>
<dbReference type="Gene3D" id="1.10.443.10">
    <property type="entry name" value="Intergrase catalytic core"/>
    <property type="match status" value="1"/>
</dbReference>
<name>A0ABU1FE89_9RHOB</name>
<keyword evidence="2" id="KW-0229">DNA integration</keyword>
<dbReference type="InterPro" id="IPR013762">
    <property type="entry name" value="Integrase-like_cat_sf"/>
</dbReference>
<comment type="similarity">
    <text evidence="1">Belongs to the 'phage' integrase family.</text>
</comment>
<dbReference type="PANTHER" id="PTHR30349">
    <property type="entry name" value="PHAGE INTEGRASE-RELATED"/>
    <property type="match status" value="1"/>
</dbReference>
<evidence type="ECO:0000313" key="6">
    <source>
        <dbReference type="EMBL" id="MDR5655191.1"/>
    </source>
</evidence>
<dbReference type="SUPFAM" id="SSF56349">
    <property type="entry name" value="DNA breaking-rejoining enzymes"/>
    <property type="match status" value="1"/>
</dbReference>
<reference evidence="6 7" key="1">
    <citation type="submission" date="2023-09" db="EMBL/GenBank/DDBJ databases">
        <title>Xinfangfangia sedmenti sp. nov., isolated the sedment.</title>
        <authorList>
            <person name="Xu L."/>
        </authorList>
    </citation>
    <scope>NUCLEOTIDE SEQUENCE [LARGE SCALE GENOMIC DNA]</scope>
    <source>
        <strain evidence="6 7">LG-4</strain>
    </source>
</reference>
<comment type="caution">
    <text evidence="6">The sequence shown here is derived from an EMBL/GenBank/DDBJ whole genome shotgun (WGS) entry which is preliminary data.</text>
</comment>
<dbReference type="InterPro" id="IPR010998">
    <property type="entry name" value="Integrase_recombinase_N"/>
</dbReference>
<dbReference type="InterPro" id="IPR002104">
    <property type="entry name" value="Integrase_catalytic"/>
</dbReference>
<keyword evidence="7" id="KW-1185">Reference proteome</keyword>